<proteinExistence type="inferred from homology"/>
<organism evidence="6 7">
    <name type="scientific">Aspergillus pseudodeflectus</name>
    <dbReference type="NCBI Taxonomy" id="176178"/>
    <lineage>
        <taxon>Eukaryota</taxon>
        <taxon>Fungi</taxon>
        <taxon>Dikarya</taxon>
        <taxon>Ascomycota</taxon>
        <taxon>Pezizomycotina</taxon>
        <taxon>Eurotiomycetes</taxon>
        <taxon>Eurotiomycetidae</taxon>
        <taxon>Eurotiales</taxon>
        <taxon>Aspergillaceae</taxon>
        <taxon>Aspergillus</taxon>
        <taxon>Aspergillus subgen. Nidulantes</taxon>
    </lineage>
</organism>
<evidence type="ECO:0000313" key="6">
    <source>
        <dbReference type="EMBL" id="KAL2837983.1"/>
    </source>
</evidence>
<dbReference type="InterPro" id="IPR016169">
    <property type="entry name" value="FAD-bd_PCMH_sub2"/>
</dbReference>
<dbReference type="InterPro" id="IPR050416">
    <property type="entry name" value="FAD-linked_Oxidoreductase"/>
</dbReference>
<dbReference type="RefSeq" id="XP_070892781.1">
    <property type="nucleotide sequence ID" value="XM_071047290.1"/>
</dbReference>
<sequence>MSIALAIKALQAKFPASQILLWGTDEFTDRNNSYLSPLESDLTPAAIFQPKSTEEVSHFLQIIHPLKAPFAVRGAGQQPLPGCANIQDGITLDLGLLTGIEVKDNGTVSIGAGARWGSVYEALDGKKLGVTGSRSSKGGIGGLALSGGLSFFSSREGFISDNVLTYEIVLASGKTINANSAENSDLWLALRGGGNNFGIVTRYELRTFPQPQPFWSGSIYYFQPSFEGQIDALFGQTMCQNQVYYTGESEGSAVPEVLRVFTNIQPKLDQISSVQQMSLKDAAAQQAAAAMDNQRCAYMNTTIKADAATLKAIVSIYTTALEPIKSIDGLVCSLTIQPYPLSLLQKSAELGGNSLGLSPESGPLVSLLLLAYWGKKDDDEKLIAAQKDTLDKIRAEAVTRGVHVPFEFLNYAFSQQDPIGSYGGESGERLREVSRKYDPEGVFQKLVPGGFKLFT</sequence>
<dbReference type="InterPro" id="IPR006094">
    <property type="entry name" value="Oxid_FAD_bind_N"/>
</dbReference>
<comment type="caution">
    <text evidence="6">The sequence shown here is derived from an EMBL/GenBank/DDBJ whole genome shotgun (WGS) entry which is preliminary data.</text>
</comment>
<dbReference type="PANTHER" id="PTHR42973">
    <property type="entry name" value="BINDING OXIDOREDUCTASE, PUTATIVE (AFU_ORTHOLOGUE AFUA_1G17690)-RELATED"/>
    <property type="match status" value="1"/>
</dbReference>
<evidence type="ECO:0000256" key="3">
    <source>
        <dbReference type="ARBA" id="ARBA00022827"/>
    </source>
</evidence>
<evidence type="ECO:0000256" key="4">
    <source>
        <dbReference type="ARBA" id="ARBA00023002"/>
    </source>
</evidence>
<evidence type="ECO:0000256" key="2">
    <source>
        <dbReference type="ARBA" id="ARBA00022630"/>
    </source>
</evidence>
<accession>A0ABR4JD53</accession>
<feature type="domain" description="FAD-binding PCMH-type" evidence="5">
    <location>
        <begin position="40"/>
        <end position="210"/>
    </location>
</feature>
<reference evidence="6 7" key="1">
    <citation type="submission" date="2024-07" db="EMBL/GenBank/DDBJ databases">
        <title>Section-level genome sequencing and comparative genomics of Aspergillus sections Usti and Cavernicolus.</title>
        <authorList>
            <consortium name="Lawrence Berkeley National Laboratory"/>
            <person name="Nybo J.L."/>
            <person name="Vesth T.C."/>
            <person name="Theobald S."/>
            <person name="Frisvad J.C."/>
            <person name="Larsen T.O."/>
            <person name="Kjaerboelling I."/>
            <person name="Rothschild-Mancinelli K."/>
            <person name="Lyhne E.K."/>
            <person name="Kogle M.E."/>
            <person name="Barry K."/>
            <person name="Clum A."/>
            <person name="Na H."/>
            <person name="Ledsgaard L."/>
            <person name="Lin J."/>
            <person name="Lipzen A."/>
            <person name="Kuo A."/>
            <person name="Riley R."/>
            <person name="Mondo S."/>
            <person name="LaButti K."/>
            <person name="Haridas S."/>
            <person name="Pangalinan J."/>
            <person name="Salamov A.A."/>
            <person name="Simmons B.A."/>
            <person name="Magnuson J.K."/>
            <person name="Chen J."/>
            <person name="Drula E."/>
            <person name="Henrissat B."/>
            <person name="Wiebenga A."/>
            <person name="Lubbers R.J."/>
            <person name="Gomes A.C."/>
            <person name="Macurrencykelacurrency M.R."/>
            <person name="Stajich J."/>
            <person name="Grigoriev I.V."/>
            <person name="Mortensen U.H."/>
            <person name="De vries R.P."/>
            <person name="Baker S.E."/>
            <person name="Andersen M.R."/>
        </authorList>
    </citation>
    <scope>NUCLEOTIDE SEQUENCE [LARGE SCALE GENOMIC DNA]</scope>
    <source>
        <strain evidence="6 7">CBS 756.74</strain>
    </source>
</reference>
<gene>
    <name evidence="6" type="ORF">BJX68DRAFT_272827</name>
</gene>
<dbReference type="GeneID" id="98162454"/>
<dbReference type="PANTHER" id="PTHR42973:SF22">
    <property type="entry name" value="FAD-BINDING PCMH-TYPE DOMAIN-CONTAINING PROTEIN-RELATED"/>
    <property type="match status" value="1"/>
</dbReference>
<dbReference type="Gene3D" id="3.30.465.10">
    <property type="match status" value="1"/>
</dbReference>
<evidence type="ECO:0000313" key="7">
    <source>
        <dbReference type="Proteomes" id="UP001610444"/>
    </source>
</evidence>
<keyword evidence="3" id="KW-0274">FAD</keyword>
<evidence type="ECO:0000256" key="1">
    <source>
        <dbReference type="ARBA" id="ARBA00005466"/>
    </source>
</evidence>
<dbReference type="EMBL" id="JBFXLR010000090">
    <property type="protein sequence ID" value="KAL2837983.1"/>
    <property type="molecule type" value="Genomic_DNA"/>
</dbReference>
<dbReference type="Pfam" id="PF01565">
    <property type="entry name" value="FAD_binding_4"/>
    <property type="match status" value="1"/>
</dbReference>
<keyword evidence="7" id="KW-1185">Reference proteome</keyword>
<dbReference type="Proteomes" id="UP001610444">
    <property type="component" value="Unassembled WGS sequence"/>
</dbReference>
<dbReference type="PROSITE" id="PS51387">
    <property type="entry name" value="FAD_PCMH"/>
    <property type="match status" value="1"/>
</dbReference>
<dbReference type="SUPFAM" id="SSF56176">
    <property type="entry name" value="FAD-binding/transporter-associated domain-like"/>
    <property type="match status" value="1"/>
</dbReference>
<keyword evidence="4" id="KW-0560">Oxidoreductase</keyword>
<name>A0ABR4JD53_9EURO</name>
<dbReference type="InterPro" id="IPR036318">
    <property type="entry name" value="FAD-bd_PCMH-like_sf"/>
</dbReference>
<keyword evidence="2" id="KW-0285">Flavoprotein</keyword>
<evidence type="ECO:0000259" key="5">
    <source>
        <dbReference type="PROSITE" id="PS51387"/>
    </source>
</evidence>
<dbReference type="InterPro" id="IPR016166">
    <property type="entry name" value="FAD-bd_PCMH"/>
</dbReference>
<comment type="similarity">
    <text evidence="1">Belongs to the oxygen-dependent FAD-linked oxidoreductase family.</text>
</comment>
<protein>
    <submittedName>
        <fullName evidence="6">FAD-binding domain-containing protein</fullName>
    </submittedName>
</protein>